<keyword evidence="3" id="KW-1185">Reference proteome</keyword>
<evidence type="ECO:0000259" key="1">
    <source>
        <dbReference type="Pfam" id="PF00078"/>
    </source>
</evidence>
<accession>A0A5B7EZS3</accession>
<dbReference type="Proteomes" id="UP000324222">
    <property type="component" value="Unassembled WGS sequence"/>
</dbReference>
<evidence type="ECO:0000313" key="3">
    <source>
        <dbReference type="Proteomes" id="UP000324222"/>
    </source>
</evidence>
<dbReference type="EMBL" id="VSRR010004225">
    <property type="protein sequence ID" value="MPC38975.1"/>
    <property type="molecule type" value="Genomic_DNA"/>
</dbReference>
<name>A0A5B7EZS3_PORTR</name>
<dbReference type="PANTHER" id="PTHR47027:SF20">
    <property type="entry name" value="REVERSE TRANSCRIPTASE-LIKE PROTEIN WITH RNA-DIRECTED DNA POLYMERASE DOMAIN"/>
    <property type="match status" value="1"/>
</dbReference>
<protein>
    <submittedName>
        <fullName evidence="2">Retrovirus-related Pol polyprotein from type-2 retrotransposable element R2DM</fullName>
    </submittedName>
</protein>
<organism evidence="2 3">
    <name type="scientific">Portunus trituberculatus</name>
    <name type="common">Swimming crab</name>
    <name type="synonym">Neptunus trituberculatus</name>
    <dbReference type="NCBI Taxonomy" id="210409"/>
    <lineage>
        <taxon>Eukaryota</taxon>
        <taxon>Metazoa</taxon>
        <taxon>Ecdysozoa</taxon>
        <taxon>Arthropoda</taxon>
        <taxon>Crustacea</taxon>
        <taxon>Multicrustacea</taxon>
        <taxon>Malacostraca</taxon>
        <taxon>Eumalacostraca</taxon>
        <taxon>Eucarida</taxon>
        <taxon>Decapoda</taxon>
        <taxon>Pleocyemata</taxon>
        <taxon>Brachyura</taxon>
        <taxon>Eubrachyura</taxon>
        <taxon>Portunoidea</taxon>
        <taxon>Portunidae</taxon>
        <taxon>Portuninae</taxon>
        <taxon>Portunus</taxon>
    </lineage>
</organism>
<dbReference type="InterPro" id="IPR000477">
    <property type="entry name" value="RT_dom"/>
</dbReference>
<reference evidence="2 3" key="1">
    <citation type="submission" date="2019-05" db="EMBL/GenBank/DDBJ databases">
        <title>Another draft genome of Portunus trituberculatus and its Hox gene families provides insights of decapod evolution.</title>
        <authorList>
            <person name="Jeong J.-H."/>
            <person name="Song I."/>
            <person name="Kim S."/>
            <person name="Choi T."/>
            <person name="Kim D."/>
            <person name="Ryu S."/>
            <person name="Kim W."/>
        </authorList>
    </citation>
    <scope>NUCLEOTIDE SEQUENCE [LARGE SCALE GENOMIC DNA]</scope>
    <source>
        <tissue evidence="2">Muscle</tissue>
    </source>
</reference>
<comment type="caution">
    <text evidence="2">The sequence shown here is derived from an EMBL/GenBank/DDBJ whole genome shotgun (WGS) entry which is preliminary data.</text>
</comment>
<gene>
    <name evidence="2" type="primary">pol_20</name>
    <name evidence="2" type="ORF">E2C01_032495</name>
</gene>
<dbReference type="PANTHER" id="PTHR47027">
    <property type="entry name" value="REVERSE TRANSCRIPTASE DOMAIN-CONTAINING PROTEIN"/>
    <property type="match status" value="1"/>
</dbReference>
<dbReference type="Pfam" id="PF00078">
    <property type="entry name" value="RVT_1"/>
    <property type="match status" value="1"/>
</dbReference>
<evidence type="ECO:0000313" key="2">
    <source>
        <dbReference type="EMBL" id="MPC38975.1"/>
    </source>
</evidence>
<feature type="domain" description="Reverse transcriptase" evidence="1">
    <location>
        <begin position="6"/>
        <end position="92"/>
    </location>
</feature>
<sequence length="282" mass="30981">MGDTCPIRRGVLQGDPLFPYLFNITLDWALSQVPADVGTRLAGTPLSYIAYADDVALTASTPSGLQASLDVLIQEAAKVGLELGIPKCATLTIRGDGKRKRGRPGAPVSCDLGCGRVESLGHILQSCPKLAPERTARHNHMLQLLVKQLSKRNYTILKEPNIRTTAGMRKPDVVVFDRHQSVVLDVQIVSDNSIRDALVHAHGLKKSYYDVGEIRSWVREKTRLNLVYTTLTINWRGIMATPSYMALKSLGLTKADLRLLTVRSLEGSVATLRSHRDMGGWS</sequence>
<proteinExistence type="predicted"/>
<dbReference type="AlphaFoldDB" id="A0A5B7EZS3"/>